<evidence type="ECO:0000313" key="2">
    <source>
        <dbReference type="Proteomes" id="UP001186974"/>
    </source>
</evidence>
<dbReference type="Proteomes" id="UP001186974">
    <property type="component" value="Unassembled WGS sequence"/>
</dbReference>
<organism evidence="1 2">
    <name type="scientific">Coniosporium uncinatum</name>
    <dbReference type="NCBI Taxonomy" id="93489"/>
    <lineage>
        <taxon>Eukaryota</taxon>
        <taxon>Fungi</taxon>
        <taxon>Dikarya</taxon>
        <taxon>Ascomycota</taxon>
        <taxon>Pezizomycotina</taxon>
        <taxon>Dothideomycetes</taxon>
        <taxon>Dothideomycetes incertae sedis</taxon>
        <taxon>Coniosporium</taxon>
    </lineage>
</organism>
<keyword evidence="2" id="KW-1185">Reference proteome</keyword>
<evidence type="ECO:0000313" key="1">
    <source>
        <dbReference type="EMBL" id="KAK3078977.1"/>
    </source>
</evidence>
<name>A0ACC3DR21_9PEZI</name>
<sequence>MVEDEIPIEESGVFEPANDDHEEPEAEEPVVSKPSSRSKRRKTIEEGVSAEHTDEEEELPQPQPRMKSKRKSTIASEVQEPPASESTPPPAPSPPKIRGRGRPSKPAAAPKVNKTASAFEDDPDTTETDVALHPVDPNTFPSATSQKASQTSKGPGNDTPPATPPNQKADGENGGAGGAGVGTGKENERAKAASHSPLSKGKVPYRVGLSRRARIAPLLRVVKK</sequence>
<protein>
    <submittedName>
        <fullName evidence="1">Uncharacterized protein</fullName>
    </submittedName>
</protein>
<reference evidence="1" key="1">
    <citation type="submission" date="2024-09" db="EMBL/GenBank/DDBJ databases">
        <title>Black Yeasts Isolated from many extreme environments.</title>
        <authorList>
            <person name="Coleine C."/>
            <person name="Stajich J.E."/>
            <person name="Selbmann L."/>
        </authorList>
    </citation>
    <scope>NUCLEOTIDE SEQUENCE</scope>
    <source>
        <strain evidence="1">CCFEE 5737</strain>
    </source>
</reference>
<accession>A0ACC3DR21</accession>
<comment type="caution">
    <text evidence="1">The sequence shown here is derived from an EMBL/GenBank/DDBJ whole genome shotgun (WGS) entry which is preliminary data.</text>
</comment>
<gene>
    <name evidence="1" type="ORF">LTS18_006066</name>
</gene>
<proteinExistence type="predicted"/>
<dbReference type="EMBL" id="JAWDJW010001470">
    <property type="protein sequence ID" value="KAK3078977.1"/>
    <property type="molecule type" value="Genomic_DNA"/>
</dbReference>